<accession>A0A2T5U4A5</accession>
<name>A0A2T5U4A5_9SPHN</name>
<organism evidence="1 2">
    <name type="scientific">Sphingomonas faeni</name>
    <dbReference type="NCBI Taxonomy" id="185950"/>
    <lineage>
        <taxon>Bacteria</taxon>
        <taxon>Pseudomonadati</taxon>
        <taxon>Pseudomonadota</taxon>
        <taxon>Alphaproteobacteria</taxon>
        <taxon>Sphingomonadales</taxon>
        <taxon>Sphingomonadaceae</taxon>
        <taxon>Sphingomonas</taxon>
    </lineage>
</organism>
<evidence type="ECO:0000313" key="2">
    <source>
        <dbReference type="Proteomes" id="UP000244013"/>
    </source>
</evidence>
<comment type="caution">
    <text evidence="1">The sequence shown here is derived from an EMBL/GenBank/DDBJ whole genome shotgun (WGS) entry which is preliminary data.</text>
</comment>
<gene>
    <name evidence="1" type="ORF">C8J25_105131</name>
</gene>
<protein>
    <submittedName>
        <fullName evidence="1">Uncharacterized protein</fullName>
    </submittedName>
</protein>
<dbReference type="AlphaFoldDB" id="A0A2T5U4A5"/>
<sequence>MDNKLHDEASEVTAEHGQVMVDGPDGVAVSLTPDAAAETSDRLLNAAVEAQGQILAETRIAKDRVRKAD</sequence>
<evidence type="ECO:0000313" key="1">
    <source>
        <dbReference type="EMBL" id="PTW46351.1"/>
    </source>
</evidence>
<dbReference type="Proteomes" id="UP000244013">
    <property type="component" value="Unassembled WGS sequence"/>
</dbReference>
<reference evidence="1 2" key="1">
    <citation type="submission" date="2018-04" db="EMBL/GenBank/DDBJ databases">
        <title>Genomic Encyclopedia of Type Strains, Phase III (KMG-III): the genomes of soil and plant-associated and newly described type strains.</title>
        <authorList>
            <person name="Whitman W."/>
        </authorList>
    </citation>
    <scope>NUCLEOTIDE SEQUENCE [LARGE SCALE GENOMIC DNA]</scope>
    <source>
        <strain evidence="1 2">MA-olki</strain>
    </source>
</reference>
<proteinExistence type="predicted"/>
<dbReference type="GeneID" id="91006186"/>
<dbReference type="EMBL" id="QAYE01000005">
    <property type="protein sequence ID" value="PTW46351.1"/>
    <property type="molecule type" value="Genomic_DNA"/>
</dbReference>
<dbReference type="RefSeq" id="WP_244186988.1">
    <property type="nucleotide sequence ID" value="NZ_JAPZPQ010000002.1"/>
</dbReference>